<dbReference type="EMBL" id="BAOU01000054">
    <property type="protein sequence ID" value="GAD06040.1"/>
    <property type="molecule type" value="Genomic_DNA"/>
</dbReference>
<gene>
    <name evidence="2" type="ORF">PORCRE_1760</name>
</gene>
<accession>T1DT65</accession>
<reference evidence="3" key="1">
    <citation type="journal article" date="2013" name="Genome">
        <title>Draft Genome Sequences of Porphyromonas crevioricanis JCM 15906T and Porphyromonas cansulci JCM 13913T Isolated from a Canine Oral Cavity.</title>
        <authorList>
            <person name="Sakamoto M."/>
            <person name="Tanaka N."/>
            <person name="Shiwa Y."/>
            <person name="Yoshikawa H."/>
            <person name="Ohkuma M."/>
        </authorList>
    </citation>
    <scope>NUCLEOTIDE SEQUENCE [LARGE SCALE GENOMIC DNA]</scope>
    <source>
        <strain evidence="3">JCM 15906</strain>
    </source>
</reference>
<reference evidence="2 3" key="2">
    <citation type="journal article" date="2013" name="Genome Announc.">
        <title>Draft Genome Sequences of Porphyromonas crevioricanis JCM 15906T and Porphyromonas cansulci JCM 13913T Isolated from a Canine Oral Cavity.</title>
        <authorList>
            <person name="Sakamoto M."/>
            <person name="Tanaka N."/>
            <person name="Shiwa Y."/>
            <person name="Yoshikawa H."/>
            <person name="Ohkuma M."/>
        </authorList>
    </citation>
    <scope>NUCLEOTIDE SEQUENCE [LARGE SCALE GENOMIC DNA]</scope>
    <source>
        <strain evidence="2 3">JCM 15906</strain>
    </source>
</reference>
<feature type="region of interest" description="Disordered" evidence="1">
    <location>
        <begin position="1"/>
        <end position="25"/>
    </location>
</feature>
<evidence type="ECO:0000313" key="2">
    <source>
        <dbReference type="EMBL" id="GAD06040.1"/>
    </source>
</evidence>
<protein>
    <submittedName>
        <fullName evidence="2">Uncharacterized protein</fullName>
    </submittedName>
</protein>
<proteinExistence type="predicted"/>
<dbReference type="Proteomes" id="UP000018031">
    <property type="component" value="Unassembled WGS sequence"/>
</dbReference>
<evidence type="ECO:0000313" key="3">
    <source>
        <dbReference type="Proteomes" id="UP000018031"/>
    </source>
</evidence>
<evidence type="ECO:0000256" key="1">
    <source>
        <dbReference type="SAM" id="MobiDB-lite"/>
    </source>
</evidence>
<organism evidence="2 3">
    <name type="scientific">Porphyromonas crevioricanis JCM 15906</name>
    <dbReference type="NCBI Taxonomy" id="1305617"/>
    <lineage>
        <taxon>Bacteria</taxon>
        <taxon>Pseudomonadati</taxon>
        <taxon>Bacteroidota</taxon>
        <taxon>Bacteroidia</taxon>
        <taxon>Bacteroidales</taxon>
        <taxon>Porphyromonadaceae</taxon>
        <taxon>Porphyromonas</taxon>
    </lineage>
</organism>
<dbReference type="AlphaFoldDB" id="T1DT65"/>
<sequence>MVPPVVKKNHNWSSITPARENKTEQQQMAFSYYDKRTIKRESTPNKNLPTSVLKEAITKR</sequence>
<feature type="region of interest" description="Disordered" evidence="1">
    <location>
        <begin position="40"/>
        <end position="60"/>
    </location>
</feature>
<name>T1DT65_9PORP</name>
<comment type="caution">
    <text evidence="2">The sequence shown here is derived from an EMBL/GenBank/DDBJ whole genome shotgun (WGS) entry which is preliminary data.</text>
</comment>